<dbReference type="SMART" id="SM00248">
    <property type="entry name" value="ANK"/>
    <property type="match status" value="6"/>
</dbReference>
<dbReference type="Gene3D" id="1.25.40.20">
    <property type="entry name" value="Ankyrin repeat-containing domain"/>
    <property type="match status" value="2"/>
</dbReference>
<evidence type="ECO:0000256" key="4">
    <source>
        <dbReference type="SAM" id="MobiDB-lite"/>
    </source>
</evidence>
<dbReference type="AlphaFoldDB" id="A0A7S3AE45"/>
<protein>
    <submittedName>
        <fullName evidence="5">Uncharacterized protein</fullName>
    </submittedName>
</protein>
<evidence type="ECO:0000256" key="2">
    <source>
        <dbReference type="ARBA" id="ARBA00023043"/>
    </source>
</evidence>
<feature type="compositionally biased region" description="Basic and acidic residues" evidence="4">
    <location>
        <begin position="325"/>
        <end position="339"/>
    </location>
</feature>
<reference evidence="5" key="1">
    <citation type="submission" date="2021-01" db="EMBL/GenBank/DDBJ databases">
        <authorList>
            <person name="Corre E."/>
            <person name="Pelletier E."/>
            <person name="Niang G."/>
            <person name="Scheremetjew M."/>
            <person name="Finn R."/>
            <person name="Kale V."/>
            <person name="Holt S."/>
            <person name="Cochrane G."/>
            <person name="Meng A."/>
            <person name="Brown T."/>
            <person name="Cohen L."/>
        </authorList>
    </citation>
    <scope>NUCLEOTIDE SEQUENCE</scope>
    <source>
        <strain evidence="5">CCMP281</strain>
    </source>
</reference>
<feature type="repeat" description="ANK" evidence="3">
    <location>
        <begin position="3"/>
        <end position="35"/>
    </location>
</feature>
<organism evidence="5">
    <name type="scientific">Haptolina ericina</name>
    <dbReference type="NCBI Taxonomy" id="156174"/>
    <lineage>
        <taxon>Eukaryota</taxon>
        <taxon>Haptista</taxon>
        <taxon>Haptophyta</taxon>
        <taxon>Prymnesiophyceae</taxon>
        <taxon>Prymnesiales</taxon>
        <taxon>Prymnesiaceae</taxon>
        <taxon>Haptolina</taxon>
    </lineage>
</organism>
<dbReference type="SUPFAM" id="SSF48403">
    <property type="entry name" value="Ankyrin repeat"/>
    <property type="match status" value="1"/>
</dbReference>
<feature type="repeat" description="ANK" evidence="3">
    <location>
        <begin position="147"/>
        <end position="179"/>
    </location>
</feature>
<dbReference type="PANTHER" id="PTHR24173:SF74">
    <property type="entry name" value="ANKYRIN REPEAT DOMAIN-CONTAINING PROTEIN 16"/>
    <property type="match status" value="1"/>
</dbReference>
<feature type="repeat" description="ANK" evidence="3">
    <location>
        <begin position="74"/>
        <end position="106"/>
    </location>
</feature>
<accession>A0A7S3AE45</accession>
<dbReference type="InterPro" id="IPR036770">
    <property type="entry name" value="Ankyrin_rpt-contain_sf"/>
</dbReference>
<evidence type="ECO:0000256" key="1">
    <source>
        <dbReference type="ARBA" id="ARBA00022737"/>
    </source>
</evidence>
<dbReference type="PROSITE" id="PS50297">
    <property type="entry name" value="ANK_REP_REGION"/>
    <property type="match status" value="3"/>
</dbReference>
<dbReference type="Pfam" id="PF12796">
    <property type="entry name" value="Ank_2"/>
    <property type="match status" value="2"/>
</dbReference>
<keyword evidence="2 3" id="KW-0040">ANK repeat</keyword>
<evidence type="ECO:0000256" key="3">
    <source>
        <dbReference type="PROSITE-ProRule" id="PRU00023"/>
    </source>
</evidence>
<feature type="region of interest" description="Disordered" evidence="4">
    <location>
        <begin position="325"/>
        <end position="353"/>
    </location>
</feature>
<gene>
    <name evidence="5" type="ORF">HERI1096_LOCUS752</name>
</gene>
<name>A0A7S3AE45_9EUKA</name>
<sequence length="353" mass="37549">MKNGWSALMVAAAQGHAQATKSLLRRGANPNRQLQDSRLTPLMAVAATSMTRQEGDCTSALIQNKADLALVDRNGTDALMFAARNGRLDMVEIMLQGGIDYNRKRPGGATALMDAAASGHEAVVRAILDYGQNGGRPPVKIDERDDQGQTALMHAAKGGKDHTMMPLLQAGASTNLTDNENRSAATLAASNDVAARLLAHGADPSHILGRFREDLGLPKLEMGVGRGPTLEKAIAANGKVSKHTPQSVALGFGSVFVPKATPIEQVVIKQRVTKVLGAGECGGVSVEMGALKVFMRRATSKQVGATLKDEANEAAALIQEKLRKSEELHNKERRAERRMNNLVDKSALASKKP</sequence>
<dbReference type="PANTHER" id="PTHR24173">
    <property type="entry name" value="ANKYRIN REPEAT CONTAINING"/>
    <property type="match status" value="1"/>
</dbReference>
<proteinExistence type="predicted"/>
<dbReference type="InterPro" id="IPR002110">
    <property type="entry name" value="Ankyrin_rpt"/>
</dbReference>
<evidence type="ECO:0000313" key="5">
    <source>
        <dbReference type="EMBL" id="CAE0097330.1"/>
    </source>
</evidence>
<dbReference type="Pfam" id="PF00023">
    <property type="entry name" value="Ank"/>
    <property type="match status" value="1"/>
</dbReference>
<dbReference type="EMBL" id="HBHX01001314">
    <property type="protein sequence ID" value="CAE0097330.1"/>
    <property type="molecule type" value="Transcribed_RNA"/>
</dbReference>
<keyword evidence="1" id="KW-0677">Repeat</keyword>
<dbReference type="PROSITE" id="PS50088">
    <property type="entry name" value="ANK_REPEAT"/>
    <property type="match status" value="3"/>
</dbReference>